<keyword evidence="2" id="KW-0813">Transport</keyword>
<dbReference type="InterPro" id="IPR015422">
    <property type="entry name" value="PyrdxlP-dep_Trfase_small"/>
</dbReference>
<dbReference type="InterPro" id="IPR010065">
    <property type="entry name" value="AA_ABC_transptr_permease_3TM"/>
</dbReference>
<accession>A0A8W7P5S3</accession>
<dbReference type="Proteomes" id="UP000075882">
    <property type="component" value="Unassembled WGS sequence"/>
</dbReference>
<organism evidence="10">
    <name type="scientific">Anopheles coluzzii</name>
    <name type="common">African malaria mosquito</name>
    <dbReference type="NCBI Taxonomy" id="1518534"/>
    <lineage>
        <taxon>Eukaryota</taxon>
        <taxon>Metazoa</taxon>
        <taxon>Ecdysozoa</taxon>
        <taxon>Arthropoda</taxon>
        <taxon>Hexapoda</taxon>
        <taxon>Insecta</taxon>
        <taxon>Pterygota</taxon>
        <taxon>Neoptera</taxon>
        <taxon>Endopterygota</taxon>
        <taxon>Diptera</taxon>
        <taxon>Nematocera</taxon>
        <taxon>Culicoidea</taxon>
        <taxon>Culicidae</taxon>
        <taxon>Anophelinae</taxon>
        <taxon>Anopheles</taxon>
    </lineage>
</organism>
<dbReference type="PANTHER" id="PTHR30614">
    <property type="entry name" value="MEMBRANE COMPONENT OF AMINO ACID ABC TRANSPORTER"/>
    <property type="match status" value="1"/>
</dbReference>
<dbReference type="GO" id="GO:0043190">
    <property type="term" value="C:ATP-binding cassette (ABC) transporter complex"/>
    <property type="evidence" value="ECO:0007669"/>
    <property type="project" value="InterPro"/>
</dbReference>
<keyword evidence="3" id="KW-1003">Cell membrane</keyword>
<dbReference type="CDD" id="cd06261">
    <property type="entry name" value="TM_PBP2"/>
    <property type="match status" value="1"/>
</dbReference>
<name>A0A8W7P5S3_ANOCL</name>
<evidence type="ECO:0000256" key="8">
    <source>
        <dbReference type="SAM" id="Phobius"/>
    </source>
</evidence>
<feature type="transmembrane region" description="Helical" evidence="8">
    <location>
        <begin position="76"/>
        <end position="97"/>
    </location>
</feature>
<dbReference type="InterPro" id="IPR015421">
    <property type="entry name" value="PyrdxlP-dep_Trfase_major"/>
</dbReference>
<evidence type="ECO:0000256" key="7">
    <source>
        <dbReference type="ARBA" id="ARBA00023136"/>
    </source>
</evidence>
<evidence type="ECO:0000256" key="6">
    <source>
        <dbReference type="ARBA" id="ARBA00022989"/>
    </source>
</evidence>
<dbReference type="InterPro" id="IPR035906">
    <property type="entry name" value="MetI-like_sf"/>
</dbReference>
<feature type="transmembrane region" description="Helical" evidence="8">
    <location>
        <begin position="109"/>
        <end position="129"/>
    </location>
</feature>
<protein>
    <recommendedName>
        <fullName evidence="9">ABC transmembrane type-1 domain-containing protein</fullName>
    </recommendedName>
</protein>
<dbReference type="AlphaFoldDB" id="A0A8W7P5S3"/>
<evidence type="ECO:0000256" key="4">
    <source>
        <dbReference type="ARBA" id="ARBA00022519"/>
    </source>
</evidence>
<evidence type="ECO:0000313" key="10">
    <source>
        <dbReference type="EnsemblMetazoa" id="ACOM026046-PA.1"/>
    </source>
</evidence>
<keyword evidence="5 8" id="KW-0812">Transmembrane</keyword>
<evidence type="ECO:0000259" key="9">
    <source>
        <dbReference type="PROSITE" id="PS50928"/>
    </source>
</evidence>
<dbReference type="GO" id="GO:0022857">
    <property type="term" value="F:transmembrane transporter activity"/>
    <property type="evidence" value="ECO:0007669"/>
    <property type="project" value="InterPro"/>
</dbReference>
<dbReference type="PANTHER" id="PTHR30614:SF10">
    <property type="entry name" value="ARGININE ABC TRANSPORTER PERMEASE PROTEIN ARTM"/>
    <property type="match status" value="1"/>
</dbReference>
<dbReference type="EnsemblMetazoa" id="ACOM026046-RA">
    <property type="protein sequence ID" value="ACOM026046-PA.1"/>
    <property type="gene ID" value="ACOM026046"/>
</dbReference>
<dbReference type="Pfam" id="PF00155">
    <property type="entry name" value="Aminotran_1_2"/>
    <property type="match status" value="1"/>
</dbReference>
<dbReference type="GO" id="GO:0006865">
    <property type="term" value="P:amino acid transport"/>
    <property type="evidence" value="ECO:0007669"/>
    <property type="project" value="TreeGrafter"/>
</dbReference>
<dbReference type="CDD" id="cd00609">
    <property type="entry name" value="AAT_like"/>
    <property type="match status" value="1"/>
</dbReference>
<keyword evidence="6 8" id="KW-1133">Transmembrane helix</keyword>
<proteinExistence type="predicted"/>
<dbReference type="PROSITE" id="PS50928">
    <property type="entry name" value="ABC_TM1"/>
    <property type="match status" value="1"/>
</dbReference>
<dbReference type="InterPro" id="IPR000515">
    <property type="entry name" value="MetI-like"/>
</dbReference>
<feature type="transmembrane region" description="Helical" evidence="8">
    <location>
        <begin position="159"/>
        <end position="179"/>
    </location>
</feature>
<evidence type="ECO:0000256" key="2">
    <source>
        <dbReference type="ARBA" id="ARBA00022448"/>
    </source>
</evidence>
<dbReference type="GO" id="GO:0030170">
    <property type="term" value="F:pyridoxal phosphate binding"/>
    <property type="evidence" value="ECO:0007669"/>
    <property type="project" value="InterPro"/>
</dbReference>
<dbReference type="Pfam" id="PF00528">
    <property type="entry name" value="BPD_transp_1"/>
    <property type="match status" value="1"/>
</dbReference>
<dbReference type="NCBIfam" id="TIGR01726">
    <property type="entry name" value="HEQRo_perm_3TM"/>
    <property type="match status" value="1"/>
</dbReference>
<keyword evidence="4" id="KW-0997">Cell inner membrane</keyword>
<dbReference type="Gene3D" id="3.90.1150.10">
    <property type="entry name" value="Aspartate Aminotransferase, domain 1"/>
    <property type="match status" value="1"/>
</dbReference>
<dbReference type="Gene3D" id="1.10.3720.10">
    <property type="entry name" value="MetI-like"/>
    <property type="match status" value="1"/>
</dbReference>
<dbReference type="InterPro" id="IPR043429">
    <property type="entry name" value="ArtM/GltK/GlnP/TcyL/YhdX-like"/>
</dbReference>
<dbReference type="SUPFAM" id="SSF53383">
    <property type="entry name" value="PLP-dependent transferases"/>
    <property type="match status" value="1"/>
</dbReference>
<dbReference type="SUPFAM" id="SSF161098">
    <property type="entry name" value="MetI-like"/>
    <property type="match status" value="1"/>
</dbReference>
<evidence type="ECO:0000256" key="3">
    <source>
        <dbReference type="ARBA" id="ARBA00022475"/>
    </source>
</evidence>
<feature type="domain" description="ABC transmembrane type-1" evidence="9">
    <location>
        <begin position="28"/>
        <end position="241"/>
    </location>
</feature>
<keyword evidence="7 8" id="KW-0472">Membrane</keyword>
<dbReference type="InterPro" id="IPR015424">
    <property type="entry name" value="PyrdxlP-dep_Trfase"/>
</dbReference>
<feature type="transmembrane region" description="Helical" evidence="8">
    <location>
        <begin position="32"/>
        <end position="55"/>
    </location>
</feature>
<evidence type="ECO:0000256" key="5">
    <source>
        <dbReference type="ARBA" id="ARBA00022692"/>
    </source>
</evidence>
<comment type="subcellular location">
    <subcellularLocation>
        <location evidence="1">Cell membrane</location>
        <topology evidence="1">Multi-pass membrane protein</topology>
    </subcellularLocation>
</comment>
<reference evidence="10" key="1">
    <citation type="submission" date="2022-08" db="UniProtKB">
        <authorList>
            <consortium name="EnsemblMetazoa"/>
        </authorList>
    </citation>
    <scope>IDENTIFICATION</scope>
</reference>
<dbReference type="Gene3D" id="3.40.640.10">
    <property type="entry name" value="Type I PLP-dependent aspartate aminotransferase-like (Major domain)"/>
    <property type="match status" value="1"/>
</dbReference>
<evidence type="ECO:0000256" key="1">
    <source>
        <dbReference type="ARBA" id="ARBA00004651"/>
    </source>
</evidence>
<dbReference type="InterPro" id="IPR004839">
    <property type="entry name" value="Aminotransferase_I/II_large"/>
</dbReference>
<sequence length="368" mass="39702">LDAGALNGEHTMNFEWLGEYGRMMALGVMTTLQLLLIAGTLGFALAVLVGFGRLSRQPFIAWLSLSFTNLIRGTPLLVQIYVMYYGLGSLFVSFPLLRDSWLWPYLREGFWYVALALTLSVAGYVGEVIKGGLRGVPKGELEAARALGMPRLLMIRRIWLPRAIFILLPTLAGESVMLLKSTALASTVAVMDALGVANLIRNQTFLTLVDRLAGKRTDAWQIHYAAQQAQARGEEVFILSVGDPDFATPASISERAVSALLAGDTHYSDVSGRPALRQALAAMHGEQTGQMVSEEQVIVVAGAQNGLFAVALCLCQPGDEVLVPEPMYLTYEASIRASGATLVPVAVDVERGFHLRPGALAAAITPRT</sequence>